<protein>
    <submittedName>
        <fullName evidence="1">Uncharacterized protein</fullName>
    </submittedName>
</protein>
<name>A0A0P1AIZ6_PLAHL</name>
<evidence type="ECO:0000313" key="1">
    <source>
        <dbReference type="EMBL" id="CEG40816.1"/>
    </source>
</evidence>
<reference evidence="2" key="1">
    <citation type="submission" date="2014-09" db="EMBL/GenBank/DDBJ databases">
        <authorList>
            <person name="Sharma Rahul"/>
            <person name="Thines Marco"/>
        </authorList>
    </citation>
    <scope>NUCLEOTIDE SEQUENCE [LARGE SCALE GENOMIC DNA]</scope>
</reference>
<accession>A0A0P1AIZ6</accession>
<organism evidence="1 2">
    <name type="scientific">Plasmopara halstedii</name>
    <name type="common">Downy mildew of sunflower</name>
    <dbReference type="NCBI Taxonomy" id="4781"/>
    <lineage>
        <taxon>Eukaryota</taxon>
        <taxon>Sar</taxon>
        <taxon>Stramenopiles</taxon>
        <taxon>Oomycota</taxon>
        <taxon>Peronosporomycetes</taxon>
        <taxon>Peronosporales</taxon>
        <taxon>Peronosporaceae</taxon>
        <taxon>Plasmopara</taxon>
    </lineage>
</organism>
<evidence type="ECO:0000313" key="2">
    <source>
        <dbReference type="Proteomes" id="UP000054928"/>
    </source>
</evidence>
<dbReference type="EMBL" id="CCYD01000523">
    <property type="protein sequence ID" value="CEG40816.1"/>
    <property type="molecule type" value="Genomic_DNA"/>
</dbReference>
<dbReference type="Proteomes" id="UP000054928">
    <property type="component" value="Unassembled WGS sequence"/>
</dbReference>
<keyword evidence="2" id="KW-1185">Reference proteome</keyword>
<dbReference type="RefSeq" id="XP_024577185.1">
    <property type="nucleotide sequence ID" value="XM_024726516.1"/>
</dbReference>
<dbReference type="GeneID" id="36406051"/>
<proteinExistence type="predicted"/>
<sequence length="59" mass="6566">MSNIIPIGHGITAKATIKYDHILNPGPSQINIYAVKPYKLPSLRLKKLQFPIPRLSVSI</sequence>
<dbReference type="AlphaFoldDB" id="A0A0P1AIZ6"/>